<evidence type="ECO:0000256" key="4">
    <source>
        <dbReference type="ARBA" id="ARBA00022618"/>
    </source>
</evidence>
<gene>
    <name evidence="11" type="ORF">F0562_031765</name>
</gene>
<evidence type="ECO:0000259" key="10">
    <source>
        <dbReference type="Pfam" id="PF06136"/>
    </source>
</evidence>
<dbReference type="OrthoDB" id="1280899at2759"/>
<evidence type="ECO:0000256" key="6">
    <source>
        <dbReference type="ARBA" id="ARBA00023306"/>
    </source>
</evidence>
<dbReference type="Proteomes" id="UP000325577">
    <property type="component" value="Linkage Group LG18"/>
</dbReference>
<evidence type="ECO:0000256" key="7">
    <source>
        <dbReference type="ARBA" id="ARBA00024211"/>
    </source>
</evidence>
<keyword evidence="3" id="KW-1003">Cell membrane</keyword>
<dbReference type="GO" id="GO:0051301">
    <property type="term" value="P:cell division"/>
    <property type="evidence" value="ECO:0007669"/>
    <property type="project" value="UniProtKB-KW"/>
</dbReference>
<proteinExistence type="inferred from homology"/>
<evidence type="ECO:0000256" key="5">
    <source>
        <dbReference type="ARBA" id="ARBA00023136"/>
    </source>
</evidence>
<keyword evidence="4" id="KW-0132">Cell division</keyword>
<dbReference type="PANTHER" id="PTHR31083">
    <property type="entry name" value="UPSTREAM OF FLC PROTEIN (DUF966)"/>
    <property type="match status" value="1"/>
</dbReference>
<evidence type="ECO:0000256" key="2">
    <source>
        <dbReference type="ARBA" id="ARBA00022473"/>
    </source>
</evidence>
<organism evidence="11 12">
    <name type="scientific">Nyssa sinensis</name>
    <dbReference type="NCBI Taxonomy" id="561372"/>
    <lineage>
        <taxon>Eukaryota</taxon>
        <taxon>Viridiplantae</taxon>
        <taxon>Streptophyta</taxon>
        <taxon>Embryophyta</taxon>
        <taxon>Tracheophyta</taxon>
        <taxon>Spermatophyta</taxon>
        <taxon>Magnoliopsida</taxon>
        <taxon>eudicotyledons</taxon>
        <taxon>Gunneridae</taxon>
        <taxon>Pentapetalae</taxon>
        <taxon>asterids</taxon>
        <taxon>Cornales</taxon>
        <taxon>Nyssaceae</taxon>
        <taxon>Nyssa</taxon>
    </lineage>
</organism>
<dbReference type="EMBL" id="CM018041">
    <property type="protein sequence ID" value="KAA8534248.1"/>
    <property type="molecule type" value="Genomic_DNA"/>
</dbReference>
<dbReference type="InterPro" id="IPR021182">
    <property type="entry name" value="SOK_magnoliopsida"/>
</dbReference>
<keyword evidence="2" id="KW-0217">Developmental protein</keyword>
<keyword evidence="6" id="KW-0131">Cell cycle</keyword>
<sequence>MANSRPSTELLIPKKWQDTENSPERTKTLIEQKAKMDHKVPVIYYISRKGHLEQPHFIEVPLSSTQGLYLGDVMNRMNFLRGRGMASMYSWSSKRSYRNGFVWQDLSENDLIYPTHGREYVLKGSELLQNSLSFRRRNQSWSSVDSQEYRVYKAESNGKRAGRAADASTQTEDERRRRRSVRKEREEREKASIAECGEMITELSREEIFPPVSNSISEALEGLSGSRDVDRSADILDRTASNERPSGRMKASQVLMQLITCGSGSVDNCGSIKSKENGGYSMRVEYGERVQREALDR</sequence>
<dbReference type="AlphaFoldDB" id="A0A5J5AVE4"/>
<feature type="compositionally biased region" description="Basic and acidic residues" evidence="9">
    <location>
        <begin position="183"/>
        <end position="192"/>
    </location>
</feature>
<keyword evidence="5" id="KW-0472">Membrane</keyword>
<feature type="domain" description="SOSEKI DIX-like" evidence="10">
    <location>
        <begin position="40"/>
        <end position="128"/>
    </location>
</feature>
<dbReference type="Pfam" id="PF06136">
    <property type="entry name" value="SOK"/>
    <property type="match status" value="1"/>
</dbReference>
<comment type="similarity">
    <text evidence="7">Belongs to the SOSEKI family.</text>
</comment>
<accession>A0A5J5AVE4</accession>
<reference evidence="11 12" key="1">
    <citation type="submission" date="2019-09" db="EMBL/GenBank/DDBJ databases">
        <title>A chromosome-level genome assembly of the Chinese tupelo Nyssa sinensis.</title>
        <authorList>
            <person name="Yang X."/>
            <person name="Kang M."/>
            <person name="Yang Y."/>
            <person name="Xiong H."/>
            <person name="Wang M."/>
            <person name="Zhang Z."/>
            <person name="Wang Z."/>
            <person name="Wu H."/>
            <person name="Ma T."/>
            <person name="Liu J."/>
            <person name="Xi Z."/>
        </authorList>
    </citation>
    <scope>NUCLEOTIDE SEQUENCE [LARGE SCALE GENOMIC DNA]</scope>
    <source>
        <strain evidence="11">J267</strain>
        <tissue evidence="11">Leaf</tissue>
    </source>
</reference>
<evidence type="ECO:0000256" key="3">
    <source>
        <dbReference type="ARBA" id="ARBA00022475"/>
    </source>
</evidence>
<dbReference type="GO" id="GO:0005886">
    <property type="term" value="C:plasma membrane"/>
    <property type="evidence" value="ECO:0007669"/>
    <property type="project" value="UniProtKB-SubCell"/>
</dbReference>
<dbReference type="PANTHER" id="PTHR31083:SF25">
    <property type="entry name" value="PROTEIN UPSTREAM OF FLC-LIKE"/>
    <property type="match status" value="1"/>
</dbReference>
<evidence type="ECO:0000256" key="1">
    <source>
        <dbReference type="ARBA" id="ARBA00004413"/>
    </source>
</evidence>
<comment type="subcellular location">
    <subcellularLocation>
        <location evidence="1">Cell membrane</location>
        <topology evidence="1">Peripheral membrane protein</topology>
        <orientation evidence="1">Cytoplasmic side</orientation>
    </subcellularLocation>
</comment>
<feature type="region of interest" description="Disordered" evidence="9">
    <location>
        <begin position="154"/>
        <end position="192"/>
    </location>
</feature>
<keyword evidence="12" id="KW-1185">Reference proteome</keyword>
<dbReference type="GO" id="GO:0051302">
    <property type="term" value="P:regulation of cell division"/>
    <property type="evidence" value="ECO:0007669"/>
    <property type="project" value="UniProtKB-ARBA"/>
</dbReference>
<protein>
    <recommendedName>
        <fullName evidence="10">SOSEKI DIX-like domain-containing protein</fullName>
    </recommendedName>
</protein>
<evidence type="ECO:0000313" key="12">
    <source>
        <dbReference type="Proteomes" id="UP000325577"/>
    </source>
</evidence>
<dbReference type="InterPro" id="IPR048351">
    <property type="entry name" value="SOK_DIX"/>
</dbReference>
<comment type="subunit">
    <text evidence="8">Homodimer. Forms long polymer filaments with other SOKs proteins polymers (e.g. SOK1, SOK2, SOK3 and SOK4) crucial for polar localization and biological activity. Binds to ANGUSTIFOLIA (AN).</text>
</comment>
<evidence type="ECO:0000256" key="8">
    <source>
        <dbReference type="ARBA" id="ARBA00046534"/>
    </source>
</evidence>
<dbReference type="GO" id="GO:0090708">
    <property type="term" value="P:specification of plant organ axis polarity"/>
    <property type="evidence" value="ECO:0007669"/>
    <property type="project" value="UniProtKB-ARBA"/>
</dbReference>
<dbReference type="GO" id="GO:0051258">
    <property type="term" value="P:protein polymerization"/>
    <property type="evidence" value="ECO:0007669"/>
    <property type="project" value="UniProtKB-ARBA"/>
</dbReference>
<dbReference type="InterPro" id="IPR010369">
    <property type="entry name" value="SOK"/>
</dbReference>
<evidence type="ECO:0000313" key="11">
    <source>
        <dbReference type="EMBL" id="KAA8534248.1"/>
    </source>
</evidence>
<dbReference type="GO" id="GO:2000067">
    <property type="term" value="P:regulation of root morphogenesis"/>
    <property type="evidence" value="ECO:0007669"/>
    <property type="project" value="UniProtKB-ARBA"/>
</dbReference>
<evidence type="ECO:0000256" key="9">
    <source>
        <dbReference type="SAM" id="MobiDB-lite"/>
    </source>
</evidence>
<name>A0A5J5AVE4_9ASTE</name>
<dbReference type="PIRSF" id="PIRSF031043">
    <property type="entry name" value="UCP031043"/>
    <property type="match status" value="1"/>
</dbReference>